<keyword evidence="8 13" id="KW-0694">RNA-binding</keyword>
<keyword evidence="11" id="KW-0464">Manganese</keyword>
<dbReference type="NCBIfam" id="TIGR01865">
    <property type="entry name" value="cas_Csn1"/>
    <property type="match status" value="1"/>
</dbReference>
<evidence type="ECO:0000256" key="3">
    <source>
        <dbReference type="ARBA" id="ARBA00022722"/>
    </source>
</evidence>
<dbReference type="Pfam" id="PF18470">
    <property type="entry name" value="Cas9_a"/>
    <property type="match status" value="1"/>
</dbReference>
<dbReference type="InterPro" id="IPR033114">
    <property type="entry name" value="HNH_CAS9"/>
</dbReference>
<evidence type="ECO:0000256" key="5">
    <source>
        <dbReference type="ARBA" id="ARBA00022759"/>
    </source>
</evidence>
<comment type="similarity">
    <text evidence="13">Belongs to the CRISPR-associated Cas9 family.</text>
</comment>
<evidence type="ECO:0000256" key="13">
    <source>
        <dbReference type="HAMAP-Rule" id="MF_01480"/>
    </source>
</evidence>
<evidence type="ECO:0000256" key="6">
    <source>
        <dbReference type="ARBA" id="ARBA00022801"/>
    </source>
</evidence>
<keyword evidence="5 13" id="KW-0255">Endonuclease</keyword>
<feature type="binding site" evidence="13">
    <location>
        <position position="508"/>
    </location>
    <ligand>
        <name>Mg(2+)</name>
        <dbReference type="ChEBI" id="CHEBI:18420"/>
        <label>1</label>
    </ligand>
</feature>
<proteinExistence type="inferred from homology"/>
<dbReference type="GO" id="GO:0043571">
    <property type="term" value="P:maintenance of CRISPR repeat elements"/>
    <property type="evidence" value="ECO:0007669"/>
    <property type="project" value="UniProtKB-UniRule"/>
</dbReference>
<accession>A0A5K7WWX9</accession>
<evidence type="ECO:0000256" key="12">
    <source>
        <dbReference type="ARBA" id="ARBA00046380"/>
    </source>
</evidence>
<dbReference type="RefSeq" id="WP_152080344.1">
    <property type="nucleotide sequence ID" value="NZ_AP021853.1"/>
</dbReference>
<keyword evidence="4 13" id="KW-0479">Metal-binding</keyword>
<evidence type="ECO:0000313" key="16">
    <source>
        <dbReference type="Proteomes" id="UP000326951"/>
    </source>
</evidence>
<dbReference type="InterPro" id="IPR003615">
    <property type="entry name" value="HNH_nuc"/>
</dbReference>
<organism evidence="15 16">
    <name type="scientific">Sporolactobacillus terrae</name>
    <dbReference type="NCBI Taxonomy" id="269673"/>
    <lineage>
        <taxon>Bacteria</taxon>
        <taxon>Bacillati</taxon>
        <taxon>Bacillota</taxon>
        <taxon>Bacilli</taxon>
        <taxon>Bacillales</taxon>
        <taxon>Sporolactobacillaceae</taxon>
        <taxon>Sporolactobacillus</taxon>
    </lineage>
</organism>
<dbReference type="Pfam" id="PF13395">
    <property type="entry name" value="HNH_4"/>
    <property type="match status" value="1"/>
</dbReference>
<dbReference type="EMBL" id="AP021853">
    <property type="protein sequence ID" value="BBN98184.1"/>
    <property type="molecule type" value="Genomic_DNA"/>
</dbReference>
<feature type="binding site" evidence="13">
    <location>
        <position position="512"/>
    </location>
    <ligand>
        <name>Mg(2+)</name>
        <dbReference type="ChEBI" id="CHEBI:18420"/>
        <label>1</label>
    </ligand>
</feature>
<dbReference type="GO" id="GO:0003723">
    <property type="term" value="F:RNA binding"/>
    <property type="evidence" value="ECO:0007669"/>
    <property type="project" value="UniProtKB-UniRule"/>
</dbReference>
<reference evidence="15 16" key="1">
    <citation type="submission" date="2019-09" db="EMBL/GenBank/DDBJ databases">
        <title>Complete genome sequence of Sporolactobacillus terrae 70-3.</title>
        <authorList>
            <person name="Tanaka N."/>
            <person name="Shiwa Y."/>
            <person name="Fujita N."/>
            <person name="Tanasupawat S."/>
        </authorList>
    </citation>
    <scope>NUCLEOTIDE SEQUENCE [LARGE SCALE GENOMIC DNA]</scope>
    <source>
        <strain evidence="15 16">70-3</strain>
    </source>
</reference>
<dbReference type="Gene3D" id="3.30.420.10">
    <property type="entry name" value="Ribonuclease H-like superfamily/Ribonuclease H"/>
    <property type="match status" value="3"/>
</dbReference>
<comment type="cofactor">
    <cofactor evidence="1 13">
        <name>Mg(2+)</name>
        <dbReference type="ChEBI" id="CHEBI:18420"/>
    </cofactor>
</comment>
<dbReference type="GO" id="GO:0051607">
    <property type="term" value="P:defense response to virus"/>
    <property type="evidence" value="ECO:0007669"/>
    <property type="project" value="UniProtKB-UniRule"/>
</dbReference>
<evidence type="ECO:0000256" key="7">
    <source>
        <dbReference type="ARBA" id="ARBA00022842"/>
    </source>
</evidence>
<dbReference type="Pfam" id="PF22702">
    <property type="entry name" value="Cas9_RuvC"/>
    <property type="match status" value="1"/>
</dbReference>
<protein>
    <recommendedName>
        <fullName evidence="13">CRISPR-associated endonuclease Cas9</fullName>
        <ecNumber evidence="13">3.1.-.-</ecNumber>
    </recommendedName>
</protein>
<comment type="function">
    <text evidence="13">CRISPR (clustered regularly interspaced short palindromic repeat) is an adaptive immune system that provides protection against mobile genetic elements (viruses, transposable elements and conjugative plasmids). CRISPR clusters contain spacers, sequences complementary to antecedent mobile elements, and target invading nucleic acids. CRISPR clusters are transcribed and processed into CRISPR RNA (crRNA). In type II CRISPR systems correct processing of pre-crRNA requires a trans-encoded small RNA (tracrRNA), endogenous ribonuclease 3 (rnc) and this protein. The tracrRNA serves as a guide for ribonuclease 3-aided processing of pre-crRNA. Subsequently Cas9/crRNA/tracrRNA endonucleolytically cleaves linear or circular dsDNA target complementary to the spacer; Cas9 is inactive in the absence of the 2 guide RNAs (gRNA). Cas9 recognizes the protospacer adjacent motif (PAM) in the CRISPR repeat sequences to help distinguish self versus nonself, as targets within the bacterial CRISPR locus do not have PAMs. PAM recognition is also required for catalytic activity.</text>
</comment>
<evidence type="ECO:0000256" key="10">
    <source>
        <dbReference type="ARBA" id="ARBA00023125"/>
    </source>
</evidence>
<keyword evidence="7 13" id="KW-0460">Magnesium</keyword>
<dbReference type="GO" id="GO:0003677">
    <property type="term" value="F:DNA binding"/>
    <property type="evidence" value="ECO:0007669"/>
    <property type="project" value="UniProtKB-UniRule"/>
</dbReference>
<dbReference type="InterPro" id="IPR055228">
    <property type="entry name" value="Cas9_RuvC"/>
</dbReference>
<keyword evidence="9 13" id="KW-0051">Antiviral defense</keyword>
<feature type="binding site" evidence="13">
    <location>
        <position position="8"/>
    </location>
    <ligand>
        <name>Mg(2+)</name>
        <dbReference type="ChEBI" id="CHEBI:18420"/>
        <label>2</label>
    </ligand>
</feature>
<comment type="similarity">
    <text evidence="2">Belongs to the CRISPR-associated protein Cas9 family. Subtype II-A subfamily.</text>
</comment>
<dbReference type="EC" id="3.1.-.-" evidence="13"/>
<dbReference type="InterPro" id="IPR028629">
    <property type="entry name" value="Cas9"/>
</dbReference>
<dbReference type="GO" id="GO:0046872">
    <property type="term" value="F:metal ion binding"/>
    <property type="evidence" value="ECO:0007669"/>
    <property type="project" value="UniProtKB-UniRule"/>
</dbReference>
<comment type="subunit">
    <text evidence="12 13">Monomer. Binds crRNA and tracrRNA.</text>
</comment>
<keyword evidence="3 13" id="KW-0540">Nuclease</keyword>
<evidence type="ECO:0000256" key="1">
    <source>
        <dbReference type="ARBA" id="ARBA00001946"/>
    </source>
</evidence>
<name>A0A5K7WWX9_9BACL</name>
<feature type="binding site" evidence="13">
    <location>
        <position position="8"/>
    </location>
    <ligand>
        <name>Mg(2+)</name>
        <dbReference type="ChEBI" id="CHEBI:18420"/>
        <label>1</label>
    </ligand>
</feature>
<feature type="binding site" evidence="13">
    <location>
        <position position="730"/>
    </location>
    <ligand>
        <name>Mg(2+)</name>
        <dbReference type="ChEBI" id="CHEBI:18420"/>
        <label>2</label>
    </ligand>
</feature>
<dbReference type="GO" id="GO:0004519">
    <property type="term" value="F:endonuclease activity"/>
    <property type="evidence" value="ECO:0007669"/>
    <property type="project" value="UniProtKB-UniRule"/>
</dbReference>
<dbReference type="HAMAP" id="MF_01480">
    <property type="entry name" value="Cas9"/>
    <property type="match status" value="1"/>
</dbReference>
<evidence type="ECO:0000256" key="8">
    <source>
        <dbReference type="ARBA" id="ARBA00022884"/>
    </source>
</evidence>
<evidence type="ECO:0000259" key="14">
    <source>
        <dbReference type="PROSITE" id="PS51749"/>
    </source>
</evidence>
<feature type="binding site" evidence="13">
    <location>
        <position position="512"/>
    </location>
    <ligand>
        <name>Mg(2+)</name>
        <dbReference type="ChEBI" id="CHEBI:18420"/>
        <label>2</label>
    </ligand>
</feature>
<dbReference type="InterPro" id="IPR036397">
    <property type="entry name" value="RNaseH_sf"/>
</dbReference>
<feature type="active site" description="For RuvC-like nuclease domain" evidence="13">
    <location>
        <position position="8"/>
    </location>
</feature>
<dbReference type="GO" id="GO:0016787">
    <property type="term" value="F:hydrolase activity"/>
    <property type="evidence" value="ECO:0007669"/>
    <property type="project" value="UniProtKB-KW"/>
</dbReference>
<evidence type="ECO:0000256" key="9">
    <source>
        <dbReference type="ARBA" id="ARBA00023118"/>
    </source>
</evidence>
<dbReference type="AlphaFoldDB" id="A0A5K7WWX9"/>
<evidence type="ECO:0000313" key="15">
    <source>
        <dbReference type="EMBL" id="BBN98184.1"/>
    </source>
</evidence>
<keyword evidence="10 13" id="KW-0238">DNA-binding</keyword>
<dbReference type="PROSITE" id="PS51749">
    <property type="entry name" value="HNH_CAS9"/>
    <property type="match status" value="1"/>
</dbReference>
<evidence type="ECO:0000256" key="4">
    <source>
        <dbReference type="ARBA" id="ARBA00022723"/>
    </source>
</evidence>
<feature type="domain" description="HNH Cas9-type" evidence="14">
    <location>
        <begin position="516"/>
        <end position="671"/>
    </location>
</feature>
<evidence type="ECO:0000256" key="11">
    <source>
        <dbReference type="ARBA" id="ARBA00023211"/>
    </source>
</evidence>
<comment type="domain">
    <text evidence="13">Has 2 endonuclease domains. The discontinuous RuvC-like domain cleaves the target DNA noncomplementary to crRNA while the HNH nuclease domain cleaves the target DNA complementary to crRNA.</text>
</comment>
<keyword evidence="6 13" id="KW-0378">Hydrolase</keyword>
<sequence length="1092" mass="128323">MKYSIGLDIGISSVGWSVINLDRKRIERLGARLFDAAENPKNGSSLATPRRDARSARRRLRRRRYRVGKVRRFILERGLLTKGQVNQLYNWKDGDLDIWLVRVNALERLLTDREFARVLIHLAKNRGYRSNRKSEAKQGENGQVLSAIKTNKALMDEKGYRTIAEMLVCEFEKFAGRKRNRGGEYTHVIARGELEKEIHLIFEQQRLMGNRFATTENEAAYVKIWAAQRPVATKEDILNKIGDCTFEKSEKRAPKASYAFQYFRALDKLNRLRILNPHQPSRKLTDQERDLIVLALFNHESQKYSDLRRLLKLSDDQRFNEIFYDPSVSLKNNEKRTFLSLSEQYKIRKVIKNVQGKEALLHYRPVDYDTFAYALTVFKDDQDTKDYLANRYVNDNGKQVANLANREYDEGLVEQLLNLSFSQFGHLSRKAIYRLIPQMEQGLSYYEACEKVGYHINEQIGQGKQYLLPVIPADEIRNPVVIRSLSQTRKVINAIIKRYGSPAYMYIELAREMGRPYSERRDLEKQYNKNRTNNDQVKEHIQELYPAMSAPRGHDILKFKLWQQQQGKCAYSLEKIPADEVFETGYVEVDHIIPYSRSFDDSNSNKVLVLSRMNQEKKNRTPFEWFGEDEHRWQRFESYVNTLKVDKKKKSLLTKKDVDEEQEATFKSRHLNDTRYITRYIKNFIADNLQFRELDGDIKQRVFTVNGAFTSLMRKRWGFNKNREESDLHHAVDAVIIAVSRPFRQEVSTYFKHREVSLRQLMKRTWDYFPEPWDNFVKELKARIIQEPEKLKLALLSMELESYDQEFIEETKPIFVSRMPKRSIKGQIHDETLRRNRGKTEDGLVRTVTKTRLENISFDKNGDFPMYGKESDPKTYQAIKRRYLENGKNSKKAFIKPLYKPAKDPNKQSIIRSVKIEDKKNQVFPLKEKTVAYNSSIVKTEVFQNKETGKFYLAPVYVADVMVGREPKKFITQKKPYDEWLDITEEYNYLFSLFPNDVVHIKMKKTKKTKSFLNEPVTWQEGYFYFKNVHTGTAQIGIIDHMRSFKDEIGSQNLVILEKYQVDPLGNLSKIHGEKRYGVPSSSHSQPVTTVD</sequence>
<feature type="active site" description="Proton acceptor for HNH nuclease domain" evidence="13">
    <location>
        <position position="591"/>
    </location>
</feature>
<gene>
    <name evidence="13 15" type="primary">cas9</name>
    <name evidence="15" type="ORF">St703_08890</name>
</gene>
<dbReference type="Proteomes" id="UP000326951">
    <property type="component" value="Chromosome"/>
</dbReference>
<evidence type="ECO:0000256" key="2">
    <source>
        <dbReference type="ARBA" id="ARBA00005244"/>
    </source>
</evidence>
<dbReference type="InterPro" id="IPR040619">
    <property type="entry name" value="Cas9_alpha-helical_lobe"/>
</dbReference>